<dbReference type="AlphaFoldDB" id="A0A3M7QG58"/>
<proteinExistence type="predicted"/>
<accession>A0A3M7QG58</accession>
<sequence length="67" mass="8076">MQEVIDAKMFLSKPCGQEFMTLDFFKLRKNRALLQINVKNSIVCIHMDKIKYFFPYIFLHILSIYEI</sequence>
<comment type="caution">
    <text evidence="1">The sequence shown here is derived from an EMBL/GenBank/DDBJ whole genome shotgun (WGS) entry which is preliminary data.</text>
</comment>
<dbReference type="Proteomes" id="UP000276133">
    <property type="component" value="Unassembled WGS sequence"/>
</dbReference>
<protein>
    <submittedName>
        <fullName evidence="1">Uncharacterized protein</fullName>
    </submittedName>
</protein>
<organism evidence="1 2">
    <name type="scientific">Brachionus plicatilis</name>
    <name type="common">Marine rotifer</name>
    <name type="synonym">Brachionus muelleri</name>
    <dbReference type="NCBI Taxonomy" id="10195"/>
    <lineage>
        <taxon>Eukaryota</taxon>
        <taxon>Metazoa</taxon>
        <taxon>Spiralia</taxon>
        <taxon>Gnathifera</taxon>
        <taxon>Rotifera</taxon>
        <taxon>Eurotatoria</taxon>
        <taxon>Monogononta</taxon>
        <taxon>Pseudotrocha</taxon>
        <taxon>Ploima</taxon>
        <taxon>Brachionidae</taxon>
        <taxon>Brachionus</taxon>
    </lineage>
</organism>
<reference evidence="1 2" key="1">
    <citation type="journal article" date="2018" name="Sci. Rep.">
        <title>Genomic signatures of local adaptation to the degree of environmental predictability in rotifers.</title>
        <authorList>
            <person name="Franch-Gras L."/>
            <person name="Hahn C."/>
            <person name="Garcia-Roger E.M."/>
            <person name="Carmona M.J."/>
            <person name="Serra M."/>
            <person name="Gomez A."/>
        </authorList>
    </citation>
    <scope>NUCLEOTIDE SEQUENCE [LARGE SCALE GENOMIC DNA]</scope>
    <source>
        <strain evidence="1">HYR1</strain>
    </source>
</reference>
<dbReference type="EMBL" id="REGN01006211">
    <property type="protein sequence ID" value="RNA10426.1"/>
    <property type="molecule type" value="Genomic_DNA"/>
</dbReference>
<name>A0A3M7QG58_BRAPC</name>
<gene>
    <name evidence="1" type="ORF">BpHYR1_041549</name>
</gene>
<evidence type="ECO:0000313" key="2">
    <source>
        <dbReference type="Proteomes" id="UP000276133"/>
    </source>
</evidence>
<keyword evidence="2" id="KW-1185">Reference proteome</keyword>
<evidence type="ECO:0000313" key="1">
    <source>
        <dbReference type="EMBL" id="RNA10426.1"/>
    </source>
</evidence>